<keyword evidence="5 9" id="KW-0560">Oxidoreductase</keyword>
<evidence type="ECO:0000256" key="2">
    <source>
        <dbReference type="ARBA" id="ARBA00010617"/>
    </source>
</evidence>
<name>U1HSE1_ENDPU</name>
<evidence type="ECO:0000256" key="6">
    <source>
        <dbReference type="ARBA" id="ARBA00023004"/>
    </source>
</evidence>
<dbReference type="RefSeq" id="XP_007802260.1">
    <property type="nucleotide sequence ID" value="XM_007804069.1"/>
</dbReference>
<keyword evidence="4 8" id="KW-0479">Metal-binding</keyword>
<dbReference type="CDD" id="cd11063">
    <property type="entry name" value="CYP52"/>
    <property type="match status" value="1"/>
</dbReference>
<dbReference type="eggNOG" id="KOG0157">
    <property type="taxonomic scope" value="Eukaryota"/>
</dbReference>
<dbReference type="OrthoDB" id="1470350at2759"/>
<keyword evidence="7 9" id="KW-0503">Monooxygenase</keyword>
<dbReference type="PANTHER" id="PTHR24287">
    <property type="entry name" value="P450, PUTATIVE (EUROFUNG)-RELATED"/>
    <property type="match status" value="1"/>
</dbReference>
<keyword evidence="6 8" id="KW-0408">Iron</keyword>
<comment type="similarity">
    <text evidence="2 9">Belongs to the cytochrome P450 family.</text>
</comment>
<feature type="transmembrane region" description="Helical" evidence="10">
    <location>
        <begin position="12"/>
        <end position="32"/>
    </location>
</feature>
<dbReference type="InterPro" id="IPR001128">
    <property type="entry name" value="Cyt_P450"/>
</dbReference>
<evidence type="ECO:0000256" key="3">
    <source>
        <dbReference type="ARBA" id="ARBA00022617"/>
    </source>
</evidence>
<evidence type="ECO:0000256" key="5">
    <source>
        <dbReference type="ARBA" id="ARBA00023002"/>
    </source>
</evidence>
<dbReference type="InterPro" id="IPR017972">
    <property type="entry name" value="Cyt_P450_CS"/>
</dbReference>
<keyword evidence="12" id="KW-1185">Reference proteome</keyword>
<evidence type="ECO:0000256" key="1">
    <source>
        <dbReference type="ARBA" id="ARBA00001971"/>
    </source>
</evidence>
<dbReference type="InterPro" id="IPR036396">
    <property type="entry name" value="Cyt_P450_sf"/>
</dbReference>
<evidence type="ECO:0000313" key="11">
    <source>
        <dbReference type="EMBL" id="ERF72094.1"/>
    </source>
</evidence>
<feature type="binding site" description="axial binding residue" evidence="8">
    <location>
        <position position="447"/>
    </location>
    <ligand>
        <name>heme</name>
        <dbReference type="ChEBI" id="CHEBI:30413"/>
    </ligand>
    <ligandPart>
        <name>Fe</name>
        <dbReference type="ChEBI" id="CHEBI:18248"/>
    </ligandPart>
</feature>
<evidence type="ECO:0000256" key="8">
    <source>
        <dbReference type="PIRSR" id="PIRSR602402-1"/>
    </source>
</evidence>
<dbReference type="PRINTS" id="PR01239">
    <property type="entry name" value="EP450IICYP52"/>
</dbReference>
<dbReference type="InterPro" id="IPR002402">
    <property type="entry name" value="Cyt_P450_E_grp-II"/>
</dbReference>
<evidence type="ECO:0008006" key="13">
    <source>
        <dbReference type="Google" id="ProtNLM"/>
    </source>
</evidence>
<dbReference type="EMBL" id="KE721113">
    <property type="protein sequence ID" value="ERF72094.1"/>
    <property type="molecule type" value="Genomic_DNA"/>
</dbReference>
<keyword evidence="10" id="KW-1133">Transmembrane helix</keyword>
<dbReference type="PRINTS" id="PR00385">
    <property type="entry name" value="P450"/>
</dbReference>
<keyword evidence="10" id="KW-0472">Membrane</keyword>
<dbReference type="OMA" id="AKNPRIW"/>
<proteinExistence type="inferred from homology"/>
<dbReference type="InterPro" id="IPR047146">
    <property type="entry name" value="Cyt_P450_E_CYP52_fungi"/>
</dbReference>
<dbReference type="Proteomes" id="UP000019373">
    <property type="component" value="Unassembled WGS sequence"/>
</dbReference>
<evidence type="ECO:0000313" key="12">
    <source>
        <dbReference type="Proteomes" id="UP000019373"/>
    </source>
</evidence>
<dbReference type="GO" id="GO:0020037">
    <property type="term" value="F:heme binding"/>
    <property type="evidence" value="ECO:0007669"/>
    <property type="project" value="InterPro"/>
</dbReference>
<dbReference type="AlphaFoldDB" id="U1HSE1"/>
<organism evidence="11 12">
    <name type="scientific">Endocarpon pusillum (strain Z07020 / HMAS-L-300199)</name>
    <name type="common">Lichen-forming fungus</name>
    <dbReference type="NCBI Taxonomy" id="1263415"/>
    <lineage>
        <taxon>Eukaryota</taxon>
        <taxon>Fungi</taxon>
        <taxon>Dikarya</taxon>
        <taxon>Ascomycota</taxon>
        <taxon>Pezizomycotina</taxon>
        <taxon>Eurotiomycetes</taxon>
        <taxon>Chaetothyriomycetidae</taxon>
        <taxon>Verrucariales</taxon>
        <taxon>Verrucariaceae</taxon>
        <taxon>Endocarpon</taxon>
    </lineage>
</organism>
<dbReference type="HOGENOM" id="CLU_001570_27_0_1"/>
<dbReference type="InterPro" id="IPR002974">
    <property type="entry name" value="Cyt_P450_E_CYP52_ascomycetes"/>
</dbReference>
<dbReference type="Gene3D" id="1.10.630.10">
    <property type="entry name" value="Cytochrome P450"/>
    <property type="match status" value="1"/>
</dbReference>
<dbReference type="Pfam" id="PF00067">
    <property type="entry name" value="p450"/>
    <property type="match status" value="1"/>
</dbReference>
<dbReference type="PANTHER" id="PTHR24287:SF17">
    <property type="entry name" value="P450, PUTATIVE (EUROFUNG)-RELATED"/>
    <property type="match status" value="1"/>
</dbReference>
<evidence type="ECO:0000256" key="10">
    <source>
        <dbReference type="SAM" id="Phobius"/>
    </source>
</evidence>
<reference evidence="12" key="1">
    <citation type="journal article" date="2014" name="BMC Genomics">
        <title>Genome characteristics reveal the impact of lichenization on lichen-forming fungus Endocarpon pusillum Hedwig (Verrucariales, Ascomycota).</title>
        <authorList>
            <person name="Wang Y.-Y."/>
            <person name="Liu B."/>
            <person name="Zhang X.-Y."/>
            <person name="Zhou Q.-M."/>
            <person name="Zhang T."/>
            <person name="Li H."/>
            <person name="Yu Y.-F."/>
            <person name="Zhang X.-L."/>
            <person name="Hao X.-Y."/>
            <person name="Wang M."/>
            <person name="Wang L."/>
            <person name="Wei J.-C."/>
        </authorList>
    </citation>
    <scope>NUCLEOTIDE SEQUENCE [LARGE SCALE GENOMIC DNA]</scope>
    <source>
        <strain evidence="12">Z07020 / HMAS-L-300199</strain>
    </source>
</reference>
<dbReference type="SUPFAM" id="SSF48264">
    <property type="entry name" value="Cytochrome P450"/>
    <property type="match status" value="1"/>
</dbReference>
<evidence type="ECO:0000256" key="4">
    <source>
        <dbReference type="ARBA" id="ARBA00022723"/>
    </source>
</evidence>
<dbReference type="PROSITE" id="PS00086">
    <property type="entry name" value="CYTOCHROME_P450"/>
    <property type="match status" value="1"/>
</dbReference>
<comment type="cofactor">
    <cofactor evidence="1 8">
        <name>heme</name>
        <dbReference type="ChEBI" id="CHEBI:30413"/>
    </cofactor>
</comment>
<dbReference type="PRINTS" id="PR00464">
    <property type="entry name" value="EP450II"/>
</dbReference>
<gene>
    <name evidence="11" type="ORF">EPUS_09448</name>
</gene>
<sequence>MVKIMLNSVLGYLSLTILLALLATVRYVDILWQRRRLARSNGCKLPRSLPQADSLLGLGTIRESYHHYQEGSYLSLSKDRFDQFGNTYRFVQLGSAVINTIEPENVKAILSTRFQDFSVGLKRQTAFEPLIGHGIFTADGSDWKHSRKMLQPAFAKDELNNLSTLERNVQALLSQVTDQPVNLQRSFLALTIDFATYFLFGESTAALRSPESAANAENFGTAFDRAQKTVAKFFALGPFSILACDPQFKRDQKTVSSYVDGFVEKALSSPQNKGEKGCFLNELSKHTQDVPLLRGGLLNILLAGRDTTASLLSNLWFVLARRPDIYGRLQEEIQVLNGKAPTRDDLKSLSYLKSCLDESLRLHPPIPRNSRTAIRDTILPVGGGEDEKSPIFVGRGTEVGYQVFAMHRRKDIWGSDADEFVPERWTRKDRPRPHWAYLPFNGGPRICPGQQLALTEASYVTARLLQEFKSVKSSNESGSSICSDGWREDLGLTCTTAEGTWVRLTRNACGT</sequence>
<protein>
    <recommendedName>
        <fullName evidence="13">Cytochrome P450</fullName>
    </recommendedName>
</protein>
<dbReference type="GeneID" id="19244253"/>
<keyword evidence="3 8" id="KW-0349">Heme</keyword>
<dbReference type="GO" id="GO:0016712">
    <property type="term" value="F:oxidoreductase activity, acting on paired donors, with incorporation or reduction of molecular oxygen, reduced flavin or flavoprotein as one donor, and incorporation of one atom of oxygen"/>
    <property type="evidence" value="ECO:0007669"/>
    <property type="project" value="InterPro"/>
</dbReference>
<evidence type="ECO:0000256" key="7">
    <source>
        <dbReference type="ARBA" id="ARBA00023033"/>
    </source>
</evidence>
<dbReference type="GO" id="GO:0005506">
    <property type="term" value="F:iron ion binding"/>
    <property type="evidence" value="ECO:0007669"/>
    <property type="project" value="InterPro"/>
</dbReference>
<keyword evidence="10" id="KW-0812">Transmembrane</keyword>
<evidence type="ECO:0000256" key="9">
    <source>
        <dbReference type="RuleBase" id="RU000461"/>
    </source>
</evidence>
<accession>U1HSE1</accession>